<dbReference type="Gene3D" id="1.10.443.10">
    <property type="entry name" value="Intergrase catalytic core"/>
    <property type="match status" value="1"/>
</dbReference>
<dbReference type="AlphaFoldDB" id="A0A4P9YBP3"/>
<protein>
    <submittedName>
        <fullName evidence="2">Uncharacterized protein</fullName>
    </submittedName>
</protein>
<dbReference type="InterPro" id="IPR011010">
    <property type="entry name" value="DNA_brk_join_enz"/>
</dbReference>
<reference evidence="3" key="1">
    <citation type="journal article" date="2018" name="Nat. Microbiol.">
        <title>Leveraging single-cell genomics to expand the fungal tree of life.</title>
        <authorList>
            <person name="Ahrendt S.R."/>
            <person name="Quandt C.A."/>
            <person name="Ciobanu D."/>
            <person name="Clum A."/>
            <person name="Salamov A."/>
            <person name="Andreopoulos B."/>
            <person name="Cheng J.F."/>
            <person name="Woyke T."/>
            <person name="Pelin A."/>
            <person name="Henrissat B."/>
            <person name="Reynolds N.K."/>
            <person name="Benny G.L."/>
            <person name="Smith M.E."/>
            <person name="James T.Y."/>
            <person name="Grigoriev I.V."/>
        </authorList>
    </citation>
    <scope>NUCLEOTIDE SEQUENCE [LARGE SCALE GENOMIC DNA]</scope>
    <source>
        <strain evidence="3">CSF55</strain>
    </source>
</reference>
<dbReference type="Proteomes" id="UP000281549">
    <property type="component" value="Unassembled WGS sequence"/>
</dbReference>
<dbReference type="SUPFAM" id="SSF56349">
    <property type="entry name" value="DNA breaking-rejoining enzymes"/>
    <property type="match status" value="1"/>
</dbReference>
<dbReference type="GO" id="GO:0003677">
    <property type="term" value="F:DNA binding"/>
    <property type="evidence" value="ECO:0007669"/>
    <property type="project" value="InterPro"/>
</dbReference>
<dbReference type="GO" id="GO:0015074">
    <property type="term" value="P:DNA integration"/>
    <property type="evidence" value="ECO:0007669"/>
    <property type="project" value="InterPro"/>
</dbReference>
<accession>A0A4P9YBP3</accession>
<keyword evidence="1" id="KW-0233">DNA recombination</keyword>
<evidence type="ECO:0000256" key="1">
    <source>
        <dbReference type="ARBA" id="ARBA00023172"/>
    </source>
</evidence>
<dbReference type="GO" id="GO:0006310">
    <property type="term" value="P:DNA recombination"/>
    <property type="evidence" value="ECO:0007669"/>
    <property type="project" value="UniProtKB-KW"/>
</dbReference>
<dbReference type="InterPro" id="IPR013762">
    <property type="entry name" value="Integrase-like_cat_sf"/>
</dbReference>
<sequence>MFLCCLRFDEARSLRFEWASMPINYFELRLPFRKTNHDGKGKDDTIFKTEIQVFPLEATQVTEICPFMHLWIGFGACERLSGPMITIIDDKDVLESNAIITRAYFLKQFRQHLLSINLDPSVYGTQSFRRGGVQYLAKLGLNIHQSLMWAGWSSKFNEQVVNRYWKLENNSLTLKQNIMQQIAQQNNK</sequence>
<dbReference type="EMBL" id="ML006316">
    <property type="protein sequence ID" value="RKP16687.1"/>
    <property type="molecule type" value="Genomic_DNA"/>
</dbReference>
<proteinExistence type="predicted"/>
<evidence type="ECO:0000313" key="3">
    <source>
        <dbReference type="Proteomes" id="UP000281549"/>
    </source>
</evidence>
<name>A0A4P9YBP3_ROZAC</name>
<organism evidence="2 3">
    <name type="scientific">Rozella allomycis (strain CSF55)</name>
    <dbReference type="NCBI Taxonomy" id="988480"/>
    <lineage>
        <taxon>Eukaryota</taxon>
        <taxon>Fungi</taxon>
        <taxon>Fungi incertae sedis</taxon>
        <taxon>Cryptomycota</taxon>
        <taxon>Cryptomycota incertae sedis</taxon>
        <taxon>Rozella</taxon>
    </lineage>
</organism>
<gene>
    <name evidence="2" type="ORF">ROZALSC1DRAFT_24991</name>
</gene>
<evidence type="ECO:0000313" key="2">
    <source>
        <dbReference type="EMBL" id="RKP16687.1"/>
    </source>
</evidence>